<dbReference type="Proteomes" id="UP000092460">
    <property type="component" value="Unassembled WGS sequence"/>
</dbReference>
<dbReference type="STRING" id="67801.A0A1B0B9U0"/>
<evidence type="ECO:0000313" key="1">
    <source>
        <dbReference type="EnsemblMetazoa" id="GPPI023359-PA"/>
    </source>
</evidence>
<organism evidence="1 2">
    <name type="scientific">Glossina palpalis gambiensis</name>
    <dbReference type="NCBI Taxonomy" id="67801"/>
    <lineage>
        <taxon>Eukaryota</taxon>
        <taxon>Metazoa</taxon>
        <taxon>Ecdysozoa</taxon>
        <taxon>Arthropoda</taxon>
        <taxon>Hexapoda</taxon>
        <taxon>Insecta</taxon>
        <taxon>Pterygota</taxon>
        <taxon>Neoptera</taxon>
        <taxon>Endopterygota</taxon>
        <taxon>Diptera</taxon>
        <taxon>Brachycera</taxon>
        <taxon>Muscomorpha</taxon>
        <taxon>Hippoboscoidea</taxon>
        <taxon>Glossinidae</taxon>
        <taxon>Glossina</taxon>
    </lineage>
</organism>
<accession>A0A1B0B9U0</accession>
<proteinExistence type="predicted"/>
<dbReference type="EMBL" id="JXJN01010575">
    <property type="status" value="NOT_ANNOTATED_CDS"/>
    <property type="molecule type" value="Genomic_DNA"/>
</dbReference>
<reference evidence="2" key="1">
    <citation type="submission" date="2015-01" db="EMBL/GenBank/DDBJ databases">
        <authorList>
            <person name="Aksoy S."/>
            <person name="Warren W."/>
            <person name="Wilson R.K."/>
        </authorList>
    </citation>
    <scope>NUCLEOTIDE SEQUENCE [LARGE SCALE GENOMIC DNA]</scope>
    <source>
        <strain evidence="2">IAEA</strain>
    </source>
</reference>
<protein>
    <submittedName>
        <fullName evidence="1">Uncharacterized protein</fullName>
    </submittedName>
</protein>
<evidence type="ECO:0000313" key="2">
    <source>
        <dbReference type="Proteomes" id="UP000092460"/>
    </source>
</evidence>
<reference evidence="1" key="2">
    <citation type="submission" date="2020-05" db="UniProtKB">
        <authorList>
            <consortium name="EnsemblMetazoa"/>
        </authorList>
    </citation>
    <scope>IDENTIFICATION</scope>
    <source>
        <strain evidence="1">IAEA</strain>
    </source>
</reference>
<sequence length="109" mass="12594">MQRFGRGYHIRKRFRSVKLLQIRRNISVLNETSNALNTVQSKVNDAFKILRGRYCVAEALAVLKNLDGISRAVPHLLIHRGDFVSTFCYVIMAQESHCHQNFLVMFCLV</sequence>
<dbReference type="EnsemblMetazoa" id="GPPI023359-RA">
    <property type="protein sequence ID" value="GPPI023359-PA"/>
    <property type="gene ID" value="GPPI023359"/>
</dbReference>
<dbReference type="AlphaFoldDB" id="A0A1B0B9U0"/>
<keyword evidence="2" id="KW-1185">Reference proteome</keyword>
<name>A0A1B0B9U0_9MUSC</name>
<dbReference type="VEuPathDB" id="VectorBase:GPPI023359"/>
<dbReference type="PROSITE" id="PS50096">
    <property type="entry name" value="IQ"/>
    <property type="match status" value="1"/>
</dbReference>